<dbReference type="EMBL" id="JXLN01014810">
    <property type="protein sequence ID" value="KPM10256.1"/>
    <property type="molecule type" value="Genomic_DNA"/>
</dbReference>
<evidence type="ECO:0000313" key="3">
    <source>
        <dbReference type="Proteomes" id="UP000616769"/>
    </source>
</evidence>
<feature type="compositionally biased region" description="Basic residues" evidence="1">
    <location>
        <begin position="1"/>
        <end position="10"/>
    </location>
</feature>
<feature type="region of interest" description="Disordered" evidence="1">
    <location>
        <begin position="63"/>
        <end position="107"/>
    </location>
</feature>
<proteinExistence type="predicted"/>
<dbReference type="AlphaFoldDB" id="A0A132AGX5"/>
<dbReference type="VEuPathDB" id="VectorBase:SSCA009310"/>
<feature type="compositionally biased region" description="Basic and acidic residues" evidence="1">
    <location>
        <begin position="136"/>
        <end position="147"/>
    </location>
</feature>
<protein>
    <submittedName>
        <fullName evidence="2">Uncharacterized protein</fullName>
    </submittedName>
</protein>
<evidence type="ECO:0000313" key="2">
    <source>
        <dbReference type="EMBL" id="KPM10256.1"/>
    </source>
</evidence>
<feature type="compositionally biased region" description="Basic and acidic residues" evidence="1">
    <location>
        <begin position="192"/>
        <end position="206"/>
    </location>
</feature>
<accession>A0A132AGX5</accession>
<evidence type="ECO:0000256" key="1">
    <source>
        <dbReference type="SAM" id="MobiDB-lite"/>
    </source>
</evidence>
<sequence>MNYLKKKINKVVHGNQKRANNDDDDDFDDYVPEVPPHPSDSLNNQSNNFAKFDSTATAAHIGSILKSKEEEKSEPLSLEELKQREEEHRKIEKEKLRQQEEGKKDREDWQFFLSLTAKVDAVTSKTQSVLDKLKTESAVEEISKVEDPSYSDQFDILAPKTSGGWTAFEESEQYNPSDPIFTQQQQQQQEEEEKRENSTQRSDPKQLEPIVDENTLRISRELIDDFGFTNPAPLISIGDSKNSANILTFEESNASNSIDPFDTSFVDVDAIRSGSTIAIKPTLIKDIDVDEIDPFDTSHIESTIGKDLIS</sequence>
<feature type="compositionally biased region" description="Polar residues" evidence="1">
    <location>
        <begin position="173"/>
        <end position="182"/>
    </location>
</feature>
<organism evidence="2 3">
    <name type="scientific">Sarcoptes scabiei</name>
    <name type="common">Itch mite</name>
    <name type="synonym">Acarus scabiei</name>
    <dbReference type="NCBI Taxonomy" id="52283"/>
    <lineage>
        <taxon>Eukaryota</taxon>
        <taxon>Metazoa</taxon>
        <taxon>Ecdysozoa</taxon>
        <taxon>Arthropoda</taxon>
        <taxon>Chelicerata</taxon>
        <taxon>Arachnida</taxon>
        <taxon>Acari</taxon>
        <taxon>Acariformes</taxon>
        <taxon>Sarcoptiformes</taxon>
        <taxon>Astigmata</taxon>
        <taxon>Psoroptidia</taxon>
        <taxon>Sarcoptoidea</taxon>
        <taxon>Sarcoptidae</taxon>
        <taxon>Sarcoptinae</taxon>
        <taxon>Sarcoptes</taxon>
    </lineage>
</organism>
<feature type="region of interest" description="Disordered" evidence="1">
    <location>
        <begin position="1"/>
        <end position="48"/>
    </location>
</feature>
<dbReference type="Proteomes" id="UP000616769">
    <property type="component" value="Unassembled WGS sequence"/>
</dbReference>
<dbReference type="OrthoDB" id="6503761at2759"/>
<feature type="compositionally biased region" description="Basic and acidic residues" evidence="1">
    <location>
        <begin position="66"/>
        <end position="107"/>
    </location>
</feature>
<feature type="region of interest" description="Disordered" evidence="1">
    <location>
        <begin position="136"/>
        <end position="213"/>
    </location>
</feature>
<comment type="caution">
    <text evidence="2">The sequence shown here is derived from an EMBL/GenBank/DDBJ whole genome shotgun (WGS) entry which is preliminary data.</text>
</comment>
<name>A0A132AGX5_SARSC</name>
<reference evidence="2 3" key="1">
    <citation type="journal article" date="2015" name="Parasit. Vectors">
        <title>Draft genome of the scabies mite.</title>
        <authorList>
            <person name="Rider S.D.Jr."/>
            <person name="Morgan M.S."/>
            <person name="Arlian L.G."/>
        </authorList>
    </citation>
    <scope>NUCLEOTIDE SEQUENCE [LARGE SCALE GENOMIC DNA]</scope>
    <source>
        <strain evidence="2">Arlian Lab</strain>
    </source>
</reference>
<feature type="compositionally biased region" description="Acidic residues" evidence="1">
    <location>
        <begin position="22"/>
        <end position="31"/>
    </location>
</feature>
<gene>
    <name evidence="2" type="ORF">QR98_0088070</name>
</gene>